<accession>A0A1M6GHN8</accession>
<dbReference type="EMBL" id="FQYX01000011">
    <property type="protein sequence ID" value="SHJ09411.1"/>
    <property type="molecule type" value="Genomic_DNA"/>
</dbReference>
<sequence>MNVPLIVKLFLDFLQRLSKPGTSVIEDSTIDSLSFLHKGEI</sequence>
<organism evidence="1 2">
    <name type="scientific">Arenibacter nanhaiticus</name>
    <dbReference type="NCBI Taxonomy" id="558155"/>
    <lineage>
        <taxon>Bacteria</taxon>
        <taxon>Pseudomonadati</taxon>
        <taxon>Bacteroidota</taxon>
        <taxon>Flavobacteriia</taxon>
        <taxon>Flavobacteriales</taxon>
        <taxon>Flavobacteriaceae</taxon>
        <taxon>Arenibacter</taxon>
    </lineage>
</organism>
<evidence type="ECO:0000313" key="2">
    <source>
        <dbReference type="Proteomes" id="UP000184231"/>
    </source>
</evidence>
<keyword evidence="2" id="KW-1185">Reference proteome</keyword>
<proteinExistence type="predicted"/>
<evidence type="ECO:0000313" key="1">
    <source>
        <dbReference type="EMBL" id="SHJ09411.1"/>
    </source>
</evidence>
<protein>
    <submittedName>
        <fullName evidence="1">Uncharacterized protein</fullName>
    </submittedName>
</protein>
<name>A0A1M6GHN8_9FLAO</name>
<dbReference type="Proteomes" id="UP000184231">
    <property type="component" value="Unassembled WGS sequence"/>
</dbReference>
<dbReference type="AlphaFoldDB" id="A0A1M6GHN8"/>
<reference evidence="2" key="1">
    <citation type="submission" date="2016-11" db="EMBL/GenBank/DDBJ databases">
        <authorList>
            <person name="Varghese N."/>
            <person name="Submissions S."/>
        </authorList>
    </citation>
    <scope>NUCLEOTIDE SEQUENCE [LARGE SCALE GENOMIC DNA]</scope>
    <source>
        <strain evidence="2">CGMCC 1.8863</strain>
    </source>
</reference>
<gene>
    <name evidence="1" type="ORF">SAMN04487911_11117</name>
</gene>